<evidence type="ECO:0000313" key="1">
    <source>
        <dbReference type="EMBL" id="MPC91099.1"/>
    </source>
</evidence>
<comment type="caution">
    <text evidence="1">The sequence shown here is derived from an EMBL/GenBank/DDBJ whole genome shotgun (WGS) entry which is preliminary data.</text>
</comment>
<name>A0A5B7J8F1_PORTR</name>
<evidence type="ECO:0000313" key="2">
    <source>
        <dbReference type="Proteomes" id="UP000324222"/>
    </source>
</evidence>
<keyword evidence="2" id="KW-1185">Reference proteome</keyword>
<organism evidence="1 2">
    <name type="scientific">Portunus trituberculatus</name>
    <name type="common">Swimming crab</name>
    <name type="synonym">Neptunus trituberculatus</name>
    <dbReference type="NCBI Taxonomy" id="210409"/>
    <lineage>
        <taxon>Eukaryota</taxon>
        <taxon>Metazoa</taxon>
        <taxon>Ecdysozoa</taxon>
        <taxon>Arthropoda</taxon>
        <taxon>Crustacea</taxon>
        <taxon>Multicrustacea</taxon>
        <taxon>Malacostraca</taxon>
        <taxon>Eumalacostraca</taxon>
        <taxon>Eucarida</taxon>
        <taxon>Decapoda</taxon>
        <taxon>Pleocyemata</taxon>
        <taxon>Brachyura</taxon>
        <taxon>Eubrachyura</taxon>
        <taxon>Portunoidea</taxon>
        <taxon>Portunidae</taxon>
        <taxon>Portuninae</taxon>
        <taxon>Portunus</taxon>
    </lineage>
</organism>
<gene>
    <name evidence="1" type="ORF">E2C01_086114</name>
</gene>
<dbReference type="Proteomes" id="UP000324222">
    <property type="component" value="Unassembled WGS sequence"/>
</dbReference>
<accession>A0A5B7J8F1</accession>
<reference evidence="1 2" key="1">
    <citation type="submission" date="2019-05" db="EMBL/GenBank/DDBJ databases">
        <title>Another draft genome of Portunus trituberculatus and its Hox gene families provides insights of decapod evolution.</title>
        <authorList>
            <person name="Jeong J.-H."/>
            <person name="Song I."/>
            <person name="Kim S."/>
            <person name="Choi T."/>
            <person name="Kim D."/>
            <person name="Ryu S."/>
            <person name="Kim W."/>
        </authorList>
    </citation>
    <scope>NUCLEOTIDE SEQUENCE [LARGE SCALE GENOMIC DNA]</scope>
    <source>
        <tissue evidence="1">Muscle</tissue>
    </source>
</reference>
<sequence>MLCEYCVPINSVCVAHSSAVLASAGGAGGGLTYFLVSTSYALRVSIASHARTCTYERGDT</sequence>
<dbReference type="AlphaFoldDB" id="A0A5B7J8F1"/>
<dbReference type="EMBL" id="VSRR010086587">
    <property type="protein sequence ID" value="MPC91099.1"/>
    <property type="molecule type" value="Genomic_DNA"/>
</dbReference>
<protein>
    <submittedName>
        <fullName evidence="1">Uncharacterized protein</fullName>
    </submittedName>
</protein>
<proteinExistence type="predicted"/>